<feature type="domain" description="GGDEF" evidence="3">
    <location>
        <begin position="466"/>
        <end position="599"/>
    </location>
</feature>
<dbReference type="Pfam" id="PF00360">
    <property type="entry name" value="PHY"/>
    <property type="match status" value="1"/>
</dbReference>
<dbReference type="GO" id="GO:0006355">
    <property type="term" value="P:regulation of DNA-templated transcription"/>
    <property type="evidence" value="ECO:0007669"/>
    <property type="project" value="InterPro"/>
</dbReference>
<dbReference type="Gene3D" id="3.20.20.450">
    <property type="entry name" value="EAL domain"/>
    <property type="match status" value="1"/>
</dbReference>
<dbReference type="PROSITE" id="PS50883">
    <property type="entry name" value="EAL"/>
    <property type="match status" value="1"/>
</dbReference>
<reference evidence="4 5" key="1">
    <citation type="submission" date="2015-06" db="EMBL/GenBank/DDBJ databases">
        <title>Draft genome assembly of filamentous brackish cyanobacterium Limnoraphis robusta strain CS-951.</title>
        <authorList>
            <person name="Willis A."/>
            <person name="Parks M."/>
            <person name="Burford M.A."/>
        </authorList>
    </citation>
    <scope>NUCLEOTIDE SEQUENCE [LARGE SCALE GENOMIC DNA]</scope>
    <source>
        <strain evidence="4 5">CS-951</strain>
    </source>
</reference>
<dbReference type="RefSeq" id="WP_049561502.1">
    <property type="nucleotide sequence ID" value="NZ_LATL02000337.1"/>
</dbReference>
<organism evidence="4 5">
    <name type="scientific">Limnoraphis robusta CS-951</name>
    <dbReference type="NCBI Taxonomy" id="1637645"/>
    <lineage>
        <taxon>Bacteria</taxon>
        <taxon>Bacillati</taxon>
        <taxon>Cyanobacteriota</taxon>
        <taxon>Cyanophyceae</taxon>
        <taxon>Oscillatoriophycideae</taxon>
        <taxon>Oscillatoriales</taxon>
        <taxon>Sirenicapillariaceae</taxon>
        <taxon>Limnoraphis</taxon>
    </lineage>
</organism>
<dbReference type="InterPro" id="IPR003018">
    <property type="entry name" value="GAF"/>
</dbReference>
<dbReference type="Gene3D" id="3.30.70.270">
    <property type="match status" value="1"/>
</dbReference>
<dbReference type="SMART" id="SM00052">
    <property type="entry name" value="EAL"/>
    <property type="match status" value="1"/>
</dbReference>
<dbReference type="NCBIfam" id="TIGR00254">
    <property type="entry name" value="GGDEF"/>
    <property type="match status" value="1"/>
</dbReference>
<dbReference type="FunFam" id="3.30.70.270:FF:000001">
    <property type="entry name" value="Diguanylate cyclase domain protein"/>
    <property type="match status" value="1"/>
</dbReference>
<dbReference type="Pfam" id="PF00990">
    <property type="entry name" value="GGDEF"/>
    <property type="match status" value="1"/>
</dbReference>
<dbReference type="InterPro" id="IPR016132">
    <property type="entry name" value="Phyto_chromo_attachment"/>
</dbReference>
<dbReference type="PANTHER" id="PTHR44757:SF2">
    <property type="entry name" value="BIOFILM ARCHITECTURE MAINTENANCE PROTEIN MBAA"/>
    <property type="match status" value="1"/>
</dbReference>
<dbReference type="FunFam" id="3.20.20.450:FF:000001">
    <property type="entry name" value="Cyclic di-GMP phosphodiesterase yahA"/>
    <property type="match status" value="1"/>
</dbReference>
<dbReference type="InterPro" id="IPR035919">
    <property type="entry name" value="EAL_sf"/>
</dbReference>
<dbReference type="InterPro" id="IPR029787">
    <property type="entry name" value="Nucleotide_cyclase"/>
</dbReference>
<dbReference type="CDD" id="cd01948">
    <property type="entry name" value="EAL"/>
    <property type="match status" value="1"/>
</dbReference>
<dbReference type="CDD" id="cd01949">
    <property type="entry name" value="GGDEF"/>
    <property type="match status" value="1"/>
</dbReference>
<sequence length="873" mass="99205">MPHQQYFLHQITNRIRQSLELPEILNATVEETRLFLDVDRVKIYRFDADGSGEVIAESIKDKNLPSLLNLKFPATDIPSRDRHLFIKARQRVIVDVAAQRRITNQLDSPETGEQLPQEDIRYAAVDPCHVQYLSAMGVQASLVTPILYNKQLWGLLAVHHKTPRPYTERELQILQLIVDQVSVAIAQSDLLRRTREQAHYEAIINQVSQLLHCPLSSNEIRQRVLEETVAALNASGGRLYIIAEPTGISAQLYTVGPQPRQSFLEEIPLWEKLIHSIGKPKSELKETHSLQQSKLYSQDLLNHQQLTTWNFGEQTHRLLTLEDLQTDQDLAPLAPAFEGTEIRSIALIPLQFYSSQVGCLTLFRNGYNSEVYWAGRHSPDERNQKPRCSFEAWREQKLDQAPQWSPEELKLAKSIGLHLYMAIAQKRVESIMRYQASHDSLTRLPNRLLFDEQLALALVNSKQYPEILGVAFLDLDRFKVVNDTLGHATGDRLLQQVAIRLKQCLRNCDTIARWGGDEFTLLFPHLSSSEEITKIAQRILDKLTIPFVIDNQELYVTASLGIALCPYDGEDAQPLLKHADAAMYRAKQRGRNNYQLFAEEMHHKALNQLAFERDLRRALAREEFLLYYQPQVEIATGCIVGLEALIRWQHPQLGFVSPDQFIPLAEEIGLIAPIGQWVLQTACIQHQTWLAEGFPPIRIAVNLSARQFHQSHLIKIILQTLQETEIDPQYLELEITESAAMQDVQFTIKILQELRDMGLHITIDDFGTGYSSLNVIKHFPLNTLKIDRSFVKDLVDNPNDAAIAQTIVALGKGLKLQVVAEGVETPQQLAFLRSIHCDLAQGYFFCPPVPAAEISQLLCQSDPSLNLKPPICS</sequence>
<dbReference type="Proteomes" id="UP000033607">
    <property type="component" value="Unassembled WGS sequence"/>
</dbReference>
<dbReference type="InterPro" id="IPR052155">
    <property type="entry name" value="Biofilm_reg_signaling"/>
</dbReference>
<evidence type="ECO:0000259" key="2">
    <source>
        <dbReference type="PROSITE" id="PS50883"/>
    </source>
</evidence>
<dbReference type="EMBL" id="LATL02000337">
    <property type="protein sequence ID" value="KKD37022.2"/>
    <property type="molecule type" value="Genomic_DNA"/>
</dbReference>
<dbReference type="GO" id="GO:0009584">
    <property type="term" value="P:detection of visible light"/>
    <property type="evidence" value="ECO:0007669"/>
    <property type="project" value="InterPro"/>
</dbReference>
<evidence type="ECO:0000259" key="1">
    <source>
        <dbReference type="PROSITE" id="PS50046"/>
    </source>
</evidence>
<dbReference type="Pfam" id="PF00563">
    <property type="entry name" value="EAL"/>
    <property type="match status" value="1"/>
</dbReference>
<dbReference type="InterPro" id="IPR013515">
    <property type="entry name" value="Phytochrome_cen-reg"/>
</dbReference>
<dbReference type="PROSITE" id="PS50887">
    <property type="entry name" value="GGDEF"/>
    <property type="match status" value="1"/>
</dbReference>
<dbReference type="SUPFAM" id="SSF141868">
    <property type="entry name" value="EAL domain-like"/>
    <property type="match status" value="1"/>
</dbReference>
<dbReference type="PATRIC" id="fig|1637645.4.peg.6630"/>
<evidence type="ECO:0000313" key="4">
    <source>
        <dbReference type="EMBL" id="KKD37022.2"/>
    </source>
</evidence>
<dbReference type="OrthoDB" id="431840at2"/>
<proteinExistence type="predicted"/>
<protein>
    <submittedName>
        <fullName evidence="4">Diguanylate cyclase</fullName>
    </submittedName>
</protein>
<dbReference type="PANTHER" id="PTHR44757">
    <property type="entry name" value="DIGUANYLATE CYCLASE DGCP"/>
    <property type="match status" value="1"/>
</dbReference>
<dbReference type="Gene3D" id="3.30.450.40">
    <property type="match status" value="2"/>
</dbReference>
<comment type="caution">
    <text evidence="4">The sequence shown here is derived from an EMBL/GenBank/DDBJ whole genome shotgun (WGS) entry which is preliminary data.</text>
</comment>
<dbReference type="SUPFAM" id="SSF55781">
    <property type="entry name" value="GAF domain-like"/>
    <property type="match status" value="2"/>
</dbReference>
<dbReference type="SMART" id="SM00267">
    <property type="entry name" value="GGDEF"/>
    <property type="match status" value="1"/>
</dbReference>
<dbReference type="InterPro" id="IPR001633">
    <property type="entry name" value="EAL_dom"/>
</dbReference>
<dbReference type="InterPro" id="IPR029016">
    <property type="entry name" value="GAF-like_dom_sf"/>
</dbReference>
<feature type="domain" description="Phytochrome chromophore attachment site" evidence="1">
    <location>
        <begin position="20"/>
        <end position="180"/>
    </location>
</feature>
<name>A0A0F5YED7_9CYAN</name>
<dbReference type="InterPro" id="IPR000160">
    <property type="entry name" value="GGDEF_dom"/>
</dbReference>
<dbReference type="SUPFAM" id="SSF55073">
    <property type="entry name" value="Nucleotide cyclase"/>
    <property type="match status" value="1"/>
</dbReference>
<evidence type="ECO:0000313" key="5">
    <source>
        <dbReference type="Proteomes" id="UP000033607"/>
    </source>
</evidence>
<feature type="domain" description="EAL" evidence="2">
    <location>
        <begin position="608"/>
        <end position="862"/>
    </location>
</feature>
<evidence type="ECO:0000259" key="3">
    <source>
        <dbReference type="PROSITE" id="PS50887"/>
    </source>
</evidence>
<dbReference type="Pfam" id="PF01590">
    <property type="entry name" value="GAF"/>
    <property type="match status" value="1"/>
</dbReference>
<gene>
    <name evidence="4" type="ORF">WN50_16585</name>
</gene>
<dbReference type="SMART" id="SM00065">
    <property type="entry name" value="GAF"/>
    <property type="match status" value="2"/>
</dbReference>
<accession>A0A0F5YED7</accession>
<dbReference type="AlphaFoldDB" id="A0A0F5YED7"/>
<dbReference type="InterPro" id="IPR043128">
    <property type="entry name" value="Rev_trsase/Diguanyl_cyclase"/>
</dbReference>
<dbReference type="PROSITE" id="PS50046">
    <property type="entry name" value="PHYTOCHROME_2"/>
    <property type="match status" value="1"/>
</dbReference>